<feature type="compositionally biased region" description="Low complexity" evidence="1">
    <location>
        <begin position="504"/>
        <end position="519"/>
    </location>
</feature>
<dbReference type="Gene3D" id="2.30.110.10">
    <property type="entry name" value="Electron Transport, Fmn-binding Protein, Chain A"/>
    <property type="match status" value="1"/>
</dbReference>
<feature type="domain" description="DUF2470" evidence="2">
    <location>
        <begin position="700"/>
        <end position="764"/>
    </location>
</feature>
<protein>
    <submittedName>
        <fullName evidence="4">Uncharacterized protein</fullName>
    </submittedName>
</protein>
<dbReference type="PANTHER" id="PTHR13343:SF24">
    <property type="entry name" value="OS07G0573800 PROTEIN"/>
    <property type="match status" value="1"/>
</dbReference>
<organism evidence="4 5">
    <name type="scientific">Mikania micrantha</name>
    <name type="common">bitter vine</name>
    <dbReference type="NCBI Taxonomy" id="192012"/>
    <lineage>
        <taxon>Eukaryota</taxon>
        <taxon>Viridiplantae</taxon>
        <taxon>Streptophyta</taxon>
        <taxon>Embryophyta</taxon>
        <taxon>Tracheophyta</taxon>
        <taxon>Spermatophyta</taxon>
        <taxon>Magnoliopsida</taxon>
        <taxon>eudicotyledons</taxon>
        <taxon>Gunneridae</taxon>
        <taxon>Pentapetalae</taxon>
        <taxon>asterids</taxon>
        <taxon>campanulids</taxon>
        <taxon>Asterales</taxon>
        <taxon>Asteraceae</taxon>
        <taxon>Asteroideae</taxon>
        <taxon>Heliantheae alliance</taxon>
        <taxon>Eupatorieae</taxon>
        <taxon>Mikania</taxon>
    </lineage>
</organism>
<feature type="region of interest" description="Disordered" evidence="1">
    <location>
        <begin position="492"/>
        <end position="519"/>
    </location>
</feature>
<dbReference type="Gene3D" id="3.20.180.10">
    <property type="entry name" value="PNP-oxidase-like"/>
    <property type="match status" value="1"/>
</dbReference>
<dbReference type="EMBL" id="SZYD01000013">
    <property type="protein sequence ID" value="KAD4384324.1"/>
    <property type="molecule type" value="Genomic_DNA"/>
</dbReference>
<comment type="caution">
    <text evidence="4">The sequence shown here is derived from an EMBL/GenBank/DDBJ whole genome shotgun (WGS) entry which is preliminary data.</text>
</comment>
<dbReference type="PANTHER" id="PTHR13343">
    <property type="entry name" value="CREG1 PROTEIN"/>
    <property type="match status" value="1"/>
</dbReference>
<evidence type="ECO:0000313" key="4">
    <source>
        <dbReference type="EMBL" id="KAD4384324.1"/>
    </source>
</evidence>
<keyword evidence="5" id="KW-1185">Reference proteome</keyword>
<dbReference type="InterPro" id="IPR012349">
    <property type="entry name" value="Split_barrel_FMN-bd"/>
</dbReference>
<gene>
    <name evidence="4" type="ORF">E3N88_24492</name>
</gene>
<feature type="region of interest" description="Disordered" evidence="1">
    <location>
        <begin position="1"/>
        <end position="40"/>
    </location>
</feature>
<dbReference type="Proteomes" id="UP000326396">
    <property type="component" value="Linkage Group LG3"/>
</dbReference>
<dbReference type="GO" id="GO:0005737">
    <property type="term" value="C:cytoplasm"/>
    <property type="evidence" value="ECO:0007669"/>
    <property type="project" value="UniProtKB-ARBA"/>
</dbReference>
<name>A0A5N6N2B8_9ASTR</name>
<dbReference type="OrthoDB" id="2138282at2759"/>
<accession>A0A5N6N2B8</accession>
<reference evidence="4 5" key="1">
    <citation type="submission" date="2019-05" db="EMBL/GenBank/DDBJ databases">
        <title>Mikania micrantha, genome provides insights into the molecular mechanism of rapid growth.</title>
        <authorList>
            <person name="Liu B."/>
        </authorList>
    </citation>
    <scope>NUCLEOTIDE SEQUENCE [LARGE SCALE GENOMIC DNA]</scope>
    <source>
        <strain evidence="4">NLD-2019</strain>
        <tissue evidence="4">Leaf</tissue>
    </source>
</reference>
<dbReference type="SUPFAM" id="SSF50475">
    <property type="entry name" value="FMN-binding split barrel"/>
    <property type="match status" value="1"/>
</dbReference>
<dbReference type="Pfam" id="PF10615">
    <property type="entry name" value="DUF2470"/>
    <property type="match status" value="1"/>
</dbReference>
<evidence type="ECO:0000259" key="3">
    <source>
        <dbReference type="Pfam" id="PF13883"/>
    </source>
</evidence>
<feature type="compositionally biased region" description="Basic and acidic residues" evidence="1">
    <location>
        <begin position="20"/>
        <end position="29"/>
    </location>
</feature>
<evidence type="ECO:0000256" key="1">
    <source>
        <dbReference type="SAM" id="MobiDB-lite"/>
    </source>
</evidence>
<evidence type="ECO:0000259" key="2">
    <source>
        <dbReference type="Pfam" id="PF10615"/>
    </source>
</evidence>
<dbReference type="Pfam" id="PF13883">
    <property type="entry name" value="CREG_beta-barrel"/>
    <property type="match status" value="1"/>
</dbReference>
<dbReference type="InterPro" id="IPR019595">
    <property type="entry name" value="DUF2470"/>
</dbReference>
<feature type="domain" description="CREG-like beta-barrel" evidence="3">
    <location>
        <begin position="547"/>
        <end position="670"/>
    </location>
</feature>
<dbReference type="AlphaFoldDB" id="A0A5N6N2B8"/>
<sequence length="764" mass="86637">MRNMMNVGENRARNGVTDCPESRNEVSVEKRKKNTWGGTPRATSRFQVMRARSTKISGPPLAARYAPVSLMAWGDAPGCQKSGKWVKKSNLHRYPQSLSLSRRTSHHPTKISSFNHQISILKASRRLDRIKEPFLSQYQKSSSLELYLVNPCGAEQESLIVLLADNPFARRIASPLDHGDDTSRAAAERKARAATGEHGTRNEWGIKNPYEPRLKRKKGPRLKTWKDLIRQKQHDDFVKHIEMGEVCTGKGKNQEMSLARAGDTRWGSHLKTIQRLLDLWKPVIEVLIALSREGTDGKTWETALSLAEKMENFEFVFIAHLMLNLLRKTNDLSQALQLKNQDICNDVRLIEDTKYDIKKYRDEGWEELMKELNTFCSQNEIHMPNMKDVIPGRVRRTIDAEPQTYLHRFHADIFYQKKEKRKSKIVLARELGKMNMVAPSTIRCSIPSITSSIHDFNLSRLLINNNNGRVISSYAINRRLLFHSKSSYLFSTPSANRRRPPPISAMASSTQAPSQSASSGDATADVFQLIKAHQEKAARLPPIEEVKTILHHGERGFLSTFSQKYDGYPSGSIVDFACDAYGFPILAVSTLSVHTKDLLANPKCSLLVSKDPKDRTDLVITVHGDAILVPNEDRDVIRASYLTRHPEAFWVDFGDFQFMRIEPKVVRFVSGVATALLRSGEFTKEKFAAAKVDPIYQFSKPVTSHMNKDHSDDTKLMVQHSTSVLVDSAYMLDLDSLGFNVKASYQGSDFKLRIPFPRRAEDRK</sequence>
<proteinExistence type="predicted"/>
<evidence type="ECO:0000313" key="5">
    <source>
        <dbReference type="Proteomes" id="UP000326396"/>
    </source>
</evidence>
<dbReference type="InterPro" id="IPR037119">
    <property type="entry name" value="Haem_oxidase_HugZ-like_sf"/>
</dbReference>
<dbReference type="InterPro" id="IPR055343">
    <property type="entry name" value="CREG_beta-barrel"/>
</dbReference>